<dbReference type="Proteomes" id="UP000504606">
    <property type="component" value="Unplaced"/>
</dbReference>
<dbReference type="SMART" id="SM00184">
    <property type="entry name" value="RING"/>
    <property type="match status" value="1"/>
</dbReference>
<dbReference type="RefSeq" id="XP_052132589.1">
    <property type="nucleotide sequence ID" value="XM_052276629.1"/>
</dbReference>
<evidence type="ECO:0000313" key="10">
    <source>
        <dbReference type="RefSeq" id="XP_052132604.1"/>
    </source>
</evidence>
<dbReference type="InterPro" id="IPR001841">
    <property type="entry name" value="Znf_RING"/>
</dbReference>
<feature type="domain" description="RING-type" evidence="6">
    <location>
        <begin position="3"/>
        <end position="43"/>
    </location>
</feature>
<keyword evidence="7" id="KW-1185">Reference proteome</keyword>
<dbReference type="PROSITE" id="PS00518">
    <property type="entry name" value="ZF_RING_1"/>
    <property type="match status" value="1"/>
</dbReference>
<evidence type="ECO:0000259" key="6">
    <source>
        <dbReference type="PROSITE" id="PS50089"/>
    </source>
</evidence>
<dbReference type="RefSeq" id="XP_052132604.1">
    <property type="nucleotide sequence ID" value="XM_052276644.1"/>
</dbReference>
<reference evidence="8 9" key="1">
    <citation type="submission" date="2025-04" db="UniProtKB">
        <authorList>
            <consortium name="RefSeq"/>
        </authorList>
    </citation>
    <scope>IDENTIFICATION</scope>
    <source>
        <tissue evidence="8 9">Whole organism</tissue>
    </source>
</reference>
<protein>
    <submittedName>
        <fullName evidence="8 9">Uncharacterized protein LOC113217115</fullName>
    </submittedName>
</protein>
<evidence type="ECO:0000256" key="3">
    <source>
        <dbReference type="ARBA" id="ARBA00022833"/>
    </source>
</evidence>
<keyword evidence="1" id="KW-0479">Metal-binding</keyword>
<feature type="region of interest" description="Disordered" evidence="5">
    <location>
        <begin position="178"/>
        <end position="207"/>
    </location>
</feature>
<dbReference type="GO" id="GO:0016567">
    <property type="term" value="P:protein ubiquitination"/>
    <property type="evidence" value="ECO:0007669"/>
    <property type="project" value="TreeGrafter"/>
</dbReference>
<dbReference type="Gene3D" id="3.30.40.10">
    <property type="entry name" value="Zinc/RING finger domain, C3HC4 (zinc finger)"/>
    <property type="match status" value="1"/>
</dbReference>
<evidence type="ECO:0000256" key="5">
    <source>
        <dbReference type="SAM" id="MobiDB-lite"/>
    </source>
</evidence>
<accession>A0A9C6XB37</accession>
<evidence type="ECO:0000256" key="1">
    <source>
        <dbReference type="ARBA" id="ARBA00022723"/>
    </source>
</evidence>
<name>A0A9C6XB37_FRAOC</name>
<gene>
    <name evidence="8 9 10" type="primary">LOC113217115</name>
</gene>
<dbReference type="OrthoDB" id="252722at2759"/>
<keyword evidence="3" id="KW-0862">Zinc</keyword>
<dbReference type="InterPro" id="IPR013083">
    <property type="entry name" value="Znf_RING/FYVE/PHD"/>
</dbReference>
<evidence type="ECO:0000313" key="9">
    <source>
        <dbReference type="RefSeq" id="XP_052132596.1"/>
    </source>
</evidence>
<dbReference type="AlphaFoldDB" id="A0A9C6XB37"/>
<dbReference type="PANTHER" id="PTHR22791">
    <property type="entry name" value="RING-TYPE DOMAIN-CONTAINING PROTEIN"/>
    <property type="match status" value="1"/>
</dbReference>
<dbReference type="InterPro" id="IPR017907">
    <property type="entry name" value="Znf_RING_CS"/>
</dbReference>
<evidence type="ECO:0000313" key="8">
    <source>
        <dbReference type="RefSeq" id="XP_052132589.1"/>
    </source>
</evidence>
<dbReference type="GO" id="GO:0008270">
    <property type="term" value="F:zinc ion binding"/>
    <property type="evidence" value="ECO:0007669"/>
    <property type="project" value="UniProtKB-KW"/>
</dbReference>
<evidence type="ECO:0000256" key="2">
    <source>
        <dbReference type="ARBA" id="ARBA00022771"/>
    </source>
</evidence>
<dbReference type="PANTHER" id="PTHR22791:SF34">
    <property type="entry name" value="RING-TYPE DOMAIN-CONTAINING PROTEIN"/>
    <property type="match status" value="1"/>
</dbReference>
<organism evidence="7 10">
    <name type="scientific">Frankliniella occidentalis</name>
    <name type="common">Western flower thrips</name>
    <name type="synonym">Euthrips occidentalis</name>
    <dbReference type="NCBI Taxonomy" id="133901"/>
    <lineage>
        <taxon>Eukaryota</taxon>
        <taxon>Metazoa</taxon>
        <taxon>Ecdysozoa</taxon>
        <taxon>Arthropoda</taxon>
        <taxon>Hexapoda</taxon>
        <taxon>Insecta</taxon>
        <taxon>Pterygota</taxon>
        <taxon>Neoptera</taxon>
        <taxon>Paraneoptera</taxon>
        <taxon>Thysanoptera</taxon>
        <taxon>Terebrantia</taxon>
        <taxon>Thripoidea</taxon>
        <taxon>Thripidae</taxon>
        <taxon>Frankliniella</taxon>
    </lineage>
</organism>
<dbReference type="RefSeq" id="XP_052132596.1">
    <property type="nucleotide sequence ID" value="XM_052276636.1"/>
</dbReference>
<dbReference type="GO" id="GO:0061630">
    <property type="term" value="F:ubiquitin protein ligase activity"/>
    <property type="evidence" value="ECO:0007669"/>
    <property type="project" value="TreeGrafter"/>
</dbReference>
<sequence length="418" mass="46315">MECDLCTEHFDGAERVPKSLPCGHMVCLQCLRRLFYCRCPTCRRDFSGLPEELPTNFTVLKFLEGRRLDSTPRGWCSGCRAVATPRCWEDHDVVSVRSALRRQLQDALPQAAEQLQGLQDRCRDEQALPALTLLTGESWDLSLRGGGRELTGTLRNTEEPLTKALWLLLATRAAFTESPPPAAAPAPSAAAPTPTRGLPPAEARPSREMDVGEISWTRPDDLKQEKAAALEDASGVTRLVDVRCHRDPEWSLELLQRAAPSLEQLSVHRPSEAHLLSVHAMPLLRRLHVTGGPIPDPTDTLLPTLPPGHAGLQWLSVWGLSRNTLQSLLEAHSGSLEELQLTVGVLRGDNASYPFSDRDLHNLLQLCGLRAMRKIVLKRGSVYHEVDQCVWQKSWVRLRIDGAEVLCDRCDGVATDAL</sequence>
<dbReference type="SUPFAM" id="SSF57850">
    <property type="entry name" value="RING/U-box"/>
    <property type="match status" value="1"/>
</dbReference>
<dbReference type="PROSITE" id="PS50089">
    <property type="entry name" value="ZF_RING_2"/>
    <property type="match status" value="1"/>
</dbReference>
<feature type="compositionally biased region" description="Low complexity" evidence="5">
    <location>
        <begin position="185"/>
        <end position="195"/>
    </location>
</feature>
<proteinExistence type="predicted"/>
<evidence type="ECO:0000313" key="7">
    <source>
        <dbReference type="Proteomes" id="UP000504606"/>
    </source>
</evidence>
<keyword evidence="2 4" id="KW-0863">Zinc-finger</keyword>
<dbReference type="GeneID" id="113217115"/>
<dbReference type="InterPro" id="IPR051435">
    <property type="entry name" value="RING_finger_E3_ubiq-ligases"/>
</dbReference>
<dbReference type="KEGG" id="foc:113217115"/>
<evidence type="ECO:0000256" key="4">
    <source>
        <dbReference type="PROSITE-ProRule" id="PRU00175"/>
    </source>
</evidence>